<dbReference type="InterPro" id="IPR051081">
    <property type="entry name" value="HTH_MetalResp_TranReg"/>
</dbReference>
<feature type="domain" description="HTH arsR-type" evidence="4">
    <location>
        <begin position="19"/>
        <end position="113"/>
    </location>
</feature>
<gene>
    <name evidence="5" type="ORF">GCM10009733_027350</name>
</gene>
<dbReference type="PANTHER" id="PTHR33154">
    <property type="entry name" value="TRANSCRIPTIONAL REGULATOR, ARSR FAMILY"/>
    <property type="match status" value="1"/>
</dbReference>
<dbReference type="InterPro" id="IPR001845">
    <property type="entry name" value="HTH_ArsR_DNA-bd_dom"/>
</dbReference>
<dbReference type="Gene3D" id="1.10.10.10">
    <property type="entry name" value="Winged helix-like DNA-binding domain superfamily/Winged helix DNA-binding domain"/>
    <property type="match status" value="1"/>
</dbReference>
<dbReference type="EMBL" id="BAAAMU010000016">
    <property type="protein sequence ID" value="GAA1629158.1"/>
    <property type="molecule type" value="Genomic_DNA"/>
</dbReference>
<reference evidence="6" key="1">
    <citation type="journal article" date="2019" name="Int. J. Syst. Evol. Microbiol.">
        <title>The Global Catalogue of Microorganisms (GCM) 10K type strain sequencing project: providing services to taxonomists for standard genome sequencing and annotation.</title>
        <authorList>
            <consortium name="The Broad Institute Genomics Platform"/>
            <consortium name="The Broad Institute Genome Sequencing Center for Infectious Disease"/>
            <person name="Wu L."/>
            <person name="Ma J."/>
        </authorList>
    </citation>
    <scope>NUCLEOTIDE SEQUENCE [LARGE SCALE GENOMIC DNA]</scope>
    <source>
        <strain evidence="6">JCM 13929</strain>
    </source>
</reference>
<keyword evidence="3" id="KW-0804">Transcription</keyword>
<evidence type="ECO:0000259" key="4">
    <source>
        <dbReference type="SMART" id="SM00418"/>
    </source>
</evidence>
<keyword evidence="6" id="KW-1185">Reference proteome</keyword>
<keyword evidence="2" id="KW-0238">DNA-binding</keyword>
<comment type="caution">
    <text evidence="5">The sequence shown here is derived from an EMBL/GenBank/DDBJ whole genome shotgun (WGS) entry which is preliminary data.</text>
</comment>
<evidence type="ECO:0000256" key="1">
    <source>
        <dbReference type="ARBA" id="ARBA00023015"/>
    </source>
</evidence>
<sequence length="214" mass="23932">MIEYRWHMTRHGEGLSDPKAMRALAHPARLMILNRLNVEGSATATEVAEIAGITPSAASYHLRMLAKYGFVEDAPPRGDGRERLWKAVGKPVSVGVLPDDQPDVREAKVTLITAFRREANEEAERALANVDREPEEWRDATRFGRYRIRVDAEELARLNREIEKLIEPFVLQRRGEGVAPEGARVAEAQINLFPVAARAVPGLPTEDHGVAERK</sequence>
<evidence type="ECO:0000313" key="5">
    <source>
        <dbReference type="EMBL" id="GAA1629158.1"/>
    </source>
</evidence>
<dbReference type="InterPro" id="IPR011991">
    <property type="entry name" value="ArsR-like_HTH"/>
</dbReference>
<dbReference type="InterPro" id="IPR036390">
    <property type="entry name" value="WH_DNA-bd_sf"/>
</dbReference>
<dbReference type="PANTHER" id="PTHR33154:SF15">
    <property type="entry name" value="REGULATORY PROTEIN ARSR"/>
    <property type="match status" value="1"/>
</dbReference>
<organism evidence="5 6">
    <name type="scientific">Nonomuraea maheshkhaliensis</name>
    <dbReference type="NCBI Taxonomy" id="419590"/>
    <lineage>
        <taxon>Bacteria</taxon>
        <taxon>Bacillati</taxon>
        <taxon>Actinomycetota</taxon>
        <taxon>Actinomycetes</taxon>
        <taxon>Streptosporangiales</taxon>
        <taxon>Streptosporangiaceae</taxon>
        <taxon>Nonomuraea</taxon>
    </lineage>
</organism>
<evidence type="ECO:0000256" key="2">
    <source>
        <dbReference type="ARBA" id="ARBA00023125"/>
    </source>
</evidence>
<proteinExistence type="predicted"/>
<evidence type="ECO:0000313" key="6">
    <source>
        <dbReference type="Proteomes" id="UP001500064"/>
    </source>
</evidence>
<evidence type="ECO:0000256" key="3">
    <source>
        <dbReference type="ARBA" id="ARBA00023163"/>
    </source>
</evidence>
<name>A0ABP4QYY2_9ACTN</name>
<keyword evidence="1" id="KW-0805">Transcription regulation</keyword>
<dbReference type="SUPFAM" id="SSF46785">
    <property type="entry name" value="Winged helix' DNA-binding domain"/>
    <property type="match status" value="1"/>
</dbReference>
<dbReference type="Proteomes" id="UP001500064">
    <property type="component" value="Unassembled WGS sequence"/>
</dbReference>
<dbReference type="CDD" id="cd00090">
    <property type="entry name" value="HTH_ARSR"/>
    <property type="match status" value="1"/>
</dbReference>
<protein>
    <submittedName>
        <fullName evidence="5">Helix-turn-helix domain-containing protein</fullName>
    </submittedName>
</protein>
<dbReference type="Pfam" id="PF12840">
    <property type="entry name" value="HTH_20"/>
    <property type="match status" value="1"/>
</dbReference>
<accession>A0ABP4QYY2</accession>
<dbReference type="InterPro" id="IPR036388">
    <property type="entry name" value="WH-like_DNA-bd_sf"/>
</dbReference>
<dbReference type="SMART" id="SM00418">
    <property type="entry name" value="HTH_ARSR"/>
    <property type="match status" value="1"/>
</dbReference>